<dbReference type="Proteomes" id="UP000315252">
    <property type="component" value="Unassembled WGS sequence"/>
</dbReference>
<feature type="binding site" evidence="3">
    <location>
        <position position="27"/>
    </location>
    <ligand>
        <name>Zn(2+)</name>
        <dbReference type="ChEBI" id="CHEBI:29105"/>
    </ligand>
</feature>
<evidence type="ECO:0000256" key="2">
    <source>
        <dbReference type="ARBA" id="ARBA00022833"/>
    </source>
</evidence>
<gene>
    <name evidence="3 4" type="primary">yacG</name>
    <name evidence="4" type="ORF">FKG95_24415</name>
</gene>
<dbReference type="PANTHER" id="PTHR36150:SF1">
    <property type="entry name" value="DNA GYRASE INHIBITOR YACG"/>
    <property type="match status" value="1"/>
</dbReference>
<proteinExistence type="inferred from homology"/>
<keyword evidence="2 3" id="KW-0862">Zinc</keyword>
<dbReference type="EMBL" id="VHSH01000010">
    <property type="protein sequence ID" value="TQV74426.1"/>
    <property type="molecule type" value="Genomic_DNA"/>
</dbReference>
<comment type="subunit">
    <text evidence="3">Interacts with GyrB.</text>
</comment>
<comment type="caution">
    <text evidence="4">The sequence shown here is derived from an EMBL/GenBank/DDBJ whole genome shotgun (WGS) entry which is preliminary data.</text>
</comment>
<evidence type="ECO:0000256" key="1">
    <source>
        <dbReference type="ARBA" id="ARBA00022723"/>
    </source>
</evidence>
<dbReference type="AlphaFoldDB" id="A0A545TB48"/>
<dbReference type="SUPFAM" id="SSF57716">
    <property type="entry name" value="Glucocorticoid receptor-like (DNA-binding domain)"/>
    <property type="match status" value="1"/>
</dbReference>
<dbReference type="HAMAP" id="MF_00649">
    <property type="entry name" value="DNA_gyrase_inhibitor_YacG"/>
    <property type="match status" value="1"/>
</dbReference>
<name>A0A545TB48_9PROT</name>
<accession>A0A545TB48</accession>
<protein>
    <recommendedName>
        <fullName evidence="3">DNA gyrase inhibitor YacG</fullName>
    </recommendedName>
</protein>
<evidence type="ECO:0000313" key="4">
    <source>
        <dbReference type="EMBL" id="TQV74426.1"/>
    </source>
</evidence>
<evidence type="ECO:0000256" key="3">
    <source>
        <dbReference type="HAMAP-Rule" id="MF_00649"/>
    </source>
</evidence>
<comment type="cofactor">
    <cofactor evidence="3">
        <name>Zn(2+)</name>
        <dbReference type="ChEBI" id="CHEBI:29105"/>
    </cofactor>
    <text evidence="3">Binds 1 zinc ion.</text>
</comment>
<dbReference type="GO" id="GO:0008657">
    <property type="term" value="F:DNA topoisomerase type II (double strand cut, ATP-hydrolyzing) inhibitor activity"/>
    <property type="evidence" value="ECO:0007669"/>
    <property type="project" value="UniProtKB-UniRule"/>
</dbReference>
<dbReference type="RefSeq" id="WP_142899057.1">
    <property type="nucleotide sequence ID" value="NZ_ML660061.1"/>
</dbReference>
<evidence type="ECO:0000313" key="5">
    <source>
        <dbReference type="Proteomes" id="UP000315252"/>
    </source>
</evidence>
<dbReference type="InterPro" id="IPR013088">
    <property type="entry name" value="Znf_NHR/GATA"/>
</dbReference>
<dbReference type="PANTHER" id="PTHR36150">
    <property type="entry name" value="DNA GYRASE INHIBITOR YACG"/>
    <property type="match status" value="1"/>
</dbReference>
<dbReference type="InterPro" id="IPR005584">
    <property type="entry name" value="DNA_gyrase_inhibitor_YacG"/>
</dbReference>
<sequence>MTDKPKEINVAAEPIHTIKTAGRCPICEGPVEPKYRPFCSKRCADVDLGRWFKESYRIPTDEAPGDGSLGDSEDY</sequence>
<keyword evidence="1 3" id="KW-0479">Metal-binding</keyword>
<keyword evidence="5" id="KW-1185">Reference proteome</keyword>
<comment type="similarity">
    <text evidence="3">Belongs to the DNA gyrase inhibitor YacG family.</text>
</comment>
<feature type="binding site" evidence="3">
    <location>
        <position position="43"/>
    </location>
    <ligand>
        <name>Zn(2+)</name>
        <dbReference type="ChEBI" id="CHEBI:29105"/>
    </ligand>
</feature>
<dbReference type="OrthoDB" id="9809663at2"/>
<comment type="function">
    <text evidence="3">Inhibits all the catalytic activities of DNA gyrase by preventing its interaction with DNA. Acts by binding directly to the C-terminal domain of GyrB, which probably disrupts DNA binding by the gyrase.</text>
</comment>
<dbReference type="Gene3D" id="3.30.50.10">
    <property type="entry name" value="Erythroid Transcription Factor GATA-1, subunit A"/>
    <property type="match status" value="1"/>
</dbReference>
<reference evidence="4 5" key="1">
    <citation type="submission" date="2019-06" db="EMBL/GenBank/DDBJ databases">
        <title>Whole genome sequence for Rhodospirillaceae sp. R148.</title>
        <authorList>
            <person name="Wang G."/>
        </authorList>
    </citation>
    <scope>NUCLEOTIDE SEQUENCE [LARGE SCALE GENOMIC DNA]</scope>
    <source>
        <strain evidence="4 5">R148</strain>
    </source>
</reference>
<feature type="binding site" evidence="3">
    <location>
        <position position="39"/>
    </location>
    <ligand>
        <name>Zn(2+)</name>
        <dbReference type="ChEBI" id="CHEBI:29105"/>
    </ligand>
</feature>
<dbReference type="Pfam" id="PF03884">
    <property type="entry name" value="YacG"/>
    <property type="match status" value="1"/>
</dbReference>
<dbReference type="GO" id="GO:0008270">
    <property type="term" value="F:zinc ion binding"/>
    <property type="evidence" value="ECO:0007669"/>
    <property type="project" value="UniProtKB-UniRule"/>
</dbReference>
<dbReference type="GO" id="GO:0006355">
    <property type="term" value="P:regulation of DNA-templated transcription"/>
    <property type="evidence" value="ECO:0007669"/>
    <property type="project" value="InterPro"/>
</dbReference>
<organism evidence="4 5">
    <name type="scientific">Denitrobaculum tricleocarpae</name>
    <dbReference type="NCBI Taxonomy" id="2591009"/>
    <lineage>
        <taxon>Bacteria</taxon>
        <taxon>Pseudomonadati</taxon>
        <taxon>Pseudomonadota</taxon>
        <taxon>Alphaproteobacteria</taxon>
        <taxon>Rhodospirillales</taxon>
        <taxon>Rhodospirillaceae</taxon>
        <taxon>Denitrobaculum</taxon>
    </lineage>
</organism>
<feature type="binding site" evidence="3">
    <location>
        <position position="24"/>
    </location>
    <ligand>
        <name>Zn(2+)</name>
        <dbReference type="ChEBI" id="CHEBI:29105"/>
    </ligand>
</feature>